<dbReference type="AlphaFoldDB" id="K1V2V8"/>
<comment type="subcellular location">
    <subcellularLocation>
        <location evidence="1 10">Golgi apparatus membrane</location>
        <topology evidence="1 10">Single-pass type II membrane protein</topology>
    </subcellularLocation>
</comment>
<keyword evidence="9" id="KW-0472">Membrane</keyword>
<evidence type="ECO:0000256" key="7">
    <source>
        <dbReference type="ARBA" id="ARBA00022989"/>
    </source>
</evidence>
<dbReference type="GO" id="GO:0016758">
    <property type="term" value="F:hexosyltransferase activity"/>
    <property type="evidence" value="ECO:0007669"/>
    <property type="project" value="InterPro"/>
</dbReference>
<keyword evidence="5" id="KW-0812">Transmembrane</keyword>
<feature type="compositionally biased region" description="Pro residues" evidence="11">
    <location>
        <begin position="454"/>
        <end position="463"/>
    </location>
</feature>
<keyword evidence="3 10" id="KW-0328">Glycosyltransferase</keyword>
<dbReference type="Gene3D" id="3.90.550.50">
    <property type="match status" value="1"/>
</dbReference>
<evidence type="ECO:0000256" key="2">
    <source>
        <dbReference type="ARBA" id="ARBA00008661"/>
    </source>
</evidence>
<evidence type="ECO:0000256" key="9">
    <source>
        <dbReference type="ARBA" id="ARBA00023136"/>
    </source>
</evidence>
<evidence type="ECO:0000256" key="11">
    <source>
        <dbReference type="SAM" id="MobiDB-lite"/>
    </source>
</evidence>
<organism evidence="12 13">
    <name type="scientific">Trichosporon asahii var. asahii (strain CBS 8904)</name>
    <name type="common">Yeast</name>
    <dbReference type="NCBI Taxonomy" id="1220162"/>
    <lineage>
        <taxon>Eukaryota</taxon>
        <taxon>Fungi</taxon>
        <taxon>Dikarya</taxon>
        <taxon>Basidiomycota</taxon>
        <taxon>Agaricomycotina</taxon>
        <taxon>Tremellomycetes</taxon>
        <taxon>Trichosporonales</taxon>
        <taxon>Trichosporonaceae</taxon>
        <taxon>Trichosporon</taxon>
    </lineage>
</organism>
<dbReference type="InParanoid" id="K1V2V8"/>
<evidence type="ECO:0000256" key="1">
    <source>
        <dbReference type="ARBA" id="ARBA00004323"/>
    </source>
</evidence>
<evidence type="ECO:0000256" key="10">
    <source>
        <dbReference type="RuleBase" id="RU363063"/>
    </source>
</evidence>
<dbReference type="GO" id="GO:0000139">
    <property type="term" value="C:Golgi membrane"/>
    <property type="evidence" value="ECO:0007669"/>
    <property type="project" value="UniProtKB-SubCell"/>
</dbReference>
<dbReference type="Pfam" id="PF01762">
    <property type="entry name" value="Galactosyl_T"/>
    <property type="match status" value="1"/>
</dbReference>
<reference evidence="12 13" key="1">
    <citation type="journal article" date="2012" name="Eukaryot. Cell">
        <title>Genome sequence of the Trichosporon asahii environmental strain CBS 8904.</title>
        <authorList>
            <person name="Yang R.Y."/>
            <person name="Li H.T."/>
            <person name="Zhu H."/>
            <person name="Zhou G.P."/>
            <person name="Wang M."/>
            <person name="Wang L."/>
        </authorList>
    </citation>
    <scope>NUCLEOTIDE SEQUENCE [LARGE SCALE GENOMIC DNA]</scope>
    <source>
        <strain evidence="12 13">CBS 8904</strain>
    </source>
</reference>
<gene>
    <name evidence="12" type="ORF">A1Q2_07478</name>
</gene>
<sequence length="463" mass="51478">MTLSAYDLFTFKARPRLAVVLASAVLAALIIFVAQLSLPDRPPGLQTATTYAAALDEEGVGTSHEKQWLLEPEGVQRSFEEPDYSLLSARQPHEIGCDIPLEGANSGKLAFIGIFSSSLNGKGRRDLYRKHILPEWPDEVEIKFILAHPPAVKYPLDSLKRLKILDGLKQEAEEHKDMVILDIDDNIDFGKTFEFFKWVAQHYAGDGQVRGRPRFVMKADDDTYLVMPNVVRTLQSLNCKKNVYWGTSAGSSGHFRQYFRGLGYGLSWPLVSWIGSADLPYAHKIKIEDARTGQWLRLLDPVLDPVQRIDYGWAMGDWNQLNYTTETVALPSDRDYTPEFGSDVLDIIDFGKVMPPNAKSPKYNKLSAMGQKDLEEASKVEKAPLPGVRAEFGSDVLDIIDFGKVMPPNAKSPKYNKLSAMGQKDLEEASKVEKAPLPGVITDLPDERAGPLDEPTPQPASSS</sequence>
<comment type="similarity">
    <text evidence="2 10">Belongs to the glycosyltransferase 31 family.</text>
</comment>
<name>K1V2V8_TRIAC</name>
<evidence type="ECO:0000256" key="4">
    <source>
        <dbReference type="ARBA" id="ARBA00022679"/>
    </source>
</evidence>
<accession>K1V2V8</accession>
<evidence type="ECO:0000313" key="13">
    <source>
        <dbReference type="Proteomes" id="UP000006757"/>
    </source>
</evidence>
<keyword evidence="8 10" id="KW-0333">Golgi apparatus</keyword>
<evidence type="ECO:0000256" key="5">
    <source>
        <dbReference type="ARBA" id="ARBA00022692"/>
    </source>
</evidence>
<dbReference type="eggNOG" id="KOG2287">
    <property type="taxonomic scope" value="Eukaryota"/>
</dbReference>
<comment type="caution">
    <text evidence="12">The sequence shown here is derived from an EMBL/GenBank/DDBJ whole genome shotgun (WGS) entry which is preliminary data.</text>
</comment>
<dbReference type="Proteomes" id="UP000006757">
    <property type="component" value="Unassembled WGS sequence"/>
</dbReference>
<feature type="compositionally biased region" description="Basic and acidic residues" evidence="11">
    <location>
        <begin position="424"/>
        <end position="434"/>
    </location>
</feature>
<protein>
    <recommendedName>
        <fullName evidence="10">Hexosyltransferase</fullName>
        <ecNumber evidence="10">2.4.1.-</ecNumber>
    </recommendedName>
</protein>
<proteinExistence type="inferred from homology"/>
<keyword evidence="7" id="KW-1133">Transmembrane helix</keyword>
<keyword evidence="4" id="KW-0808">Transferase</keyword>
<keyword evidence="13" id="KW-1185">Reference proteome</keyword>
<feature type="region of interest" description="Disordered" evidence="11">
    <location>
        <begin position="408"/>
        <end position="463"/>
    </location>
</feature>
<dbReference type="PANTHER" id="PTHR11214:SF351">
    <property type="entry name" value="BETA-1,3-GALACTOSYLTRANSFERASE PVG3"/>
    <property type="match status" value="1"/>
</dbReference>
<evidence type="ECO:0000256" key="8">
    <source>
        <dbReference type="ARBA" id="ARBA00023034"/>
    </source>
</evidence>
<evidence type="ECO:0000313" key="12">
    <source>
        <dbReference type="EMBL" id="EKC98224.1"/>
    </source>
</evidence>
<keyword evidence="6" id="KW-0735">Signal-anchor</keyword>
<dbReference type="EMBL" id="AMBO01000393">
    <property type="protein sequence ID" value="EKC98224.1"/>
    <property type="molecule type" value="Genomic_DNA"/>
</dbReference>
<dbReference type="OrthoDB" id="2139606at2759"/>
<dbReference type="EC" id="2.4.1.-" evidence="10"/>
<dbReference type="HOGENOM" id="CLU_054227_0_0_1"/>
<evidence type="ECO:0000256" key="3">
    <source>
        <dbReference type="ARBA" id="ARBA00022676"/>
    </source>
</evidence>
<dbReference type="PANTHER" id="PTHR11214">
    <property type="entry name" value="BETA-1,3-N-ACETYLGLUCOSAMINYLTRANSFERASE"/>
    <property type="match status" value="1"/>
</dbReference>
<evidence type="ECO:0000256" key="6">
    <source>
        <dbReference type="ARBA" id="ARBA00022968"/>
    </source>
</evidence>
<dbReference type="STRING" id="1220162.K1V2V8"/>
<dbReference type="GO" id="GO:0051072">
    <property type="term" value="P:4,6-pyruvylated galactose residue biosynthetic process"/>
    <property type="evidence" value="ECO:0007669"/>
    <property type="project" value="TreeGrafter"/>
</dbReference>
<dbReference type="InterPro" id="IPR002659">
    <property type="entry name" value="Glyco_trans_31"/>
</dbReference>